<evidence type="ECO:0000313" key="4">
    <source>
        <dbReference type="EMBL" id="MEO1771073.1"/>
    </source>
</evidence>
<dbReference type="InterPro" id="IPR042150">
    <property type="entry name" value="MmRce1-like"/>
</dbReference>
<evidence type="ECO:0000256" key="2">
    <source>
        <dbReference type="SAM" id="Phobius"/>
    </source>
</evidence>
<gene>
    <name evidence="4" type="ORF">JZO67_003047</name>
</gene>
<comment type="similarity">
    <text evidence="1">Belongs to the UPF0177 family.</text>
</comment>
<protein>
    <recommendedName>
        <fullName evidence="3">CAAX prenyl protease 2/Lysostaphin resistance protein A-like domain-containing protein</fullName>
    </recommendedName>
</protein>
<keyword evidence="2" id="KW-1133">Transmembrane helix</keyword>
<dbReference type="PANTHER" id="PTHR35797">
    <property type="entry name" value="PROTEASE-RELATED"/>
    <property type="match status" value="1"/>
</dbReference>
<keyword evidence="5" id="KW-1185">Reference proteome</keyword>
<organism evidence="4 5">
    <name type="scientific">Candidatus Enterococcus ferrettii</name>
    <dbReference type="NCBI Taxonomy" id="2815324"/>
    <lineage>
        <taxon>Bacteria</taxon>
        <taxon>Bacillati</taxon>
        <taxon>Bacillota</taxon>
        <taxon>Bacilli</taxon>
        <taxon>Lactobacillales</taxon>
        <taxon>Enterococcaceae</taxon>
        <taxon>Enterococcus</taxon>
    </lineage>
</organism>
<dbReference type="Proteomes" id="UP000664357">
    <property type="component" value="Unassembled WGS sequence"/>
</dbReference>
<feature type="transmembrane region" description="Helical" evidence="2">
    <location>
        <begin position="83"/>
        <end position="106"/>
    </location>
</feature>
<dbReference type="EMBL" id="JAFREL020000002">
    <property type="protein sequence ID" value="MEO1771073.1"/>
    <property type="molecule type" value="Genomic_DNA"/>
</dbReference>
<evidence type="ECO:0000256" key="1">
    <source>
        <dbReference type="ARBA" id="ARBA00009067"/>
    </source>
</evidence>
<dbReference type="PANTHER" id="PTHR35797:SF1">
    <property type="entry name" value="PROTEASE"/>
    <property type="match status" value="1"/>
</dbReference>
<name>A0ABV0ETV9_9ENTE</name>
<dbReference type="Pfam" id="PF02517">
    <property type="entry name" value="Rce1-like"/>
    <property type="match status" value="1"/>
</dbReference>
<keyword evidence="2" id="KW-0812">Transmembrane</keyword>
<evidence type="ECO:0000259" key="3">
    <source>
        <dbReference type="Pfam" id="PF02517"/>
    </source>
</evidence>
<reference evidence="4 5" key="1">
    <citation type="submission" date="2024-02" db="EMBL/GenBank/DDBJ databases">
        <title>The Genome Sequence of Enterococcus sp. DIV0159.</title>
        <authorList>
            <person name="Earl A."/>
            <person name="Manson A."/>
            <person name="Gilmore M."/>
            <person name="Sanders J."/>
            <person name="Shea T."/>
            <person name="Howe W."/>
            <person name="Livny J."/>
            <person name="Cuomo C."/>
            <person name="Neafsey D."/>
            <person name="Birren B."/>
        </authorList>
    </citation>
    <scope>NUCLEOTIDE SEQUENCE [LARGE SCALE GENOMIC DNA]</scope>
    <source>
        <strain evidence="4 5">665A</strain>
    </source>
</reference>
<dbReference type="InterPro" id="IPR003675">
    <property type="entry name" value="Rce1/LyrA-like_dom"/>
</dbReference>
<feature type="transmembrane region" description="Helical" evidence="2">
    <location>
        <begin position="31"/>
        <end position="48"/>
    </location>
</feature>
<sequence>MISGFVWALWHAPIILSGYVSTISLGYQVPIYVLQMVVVSYTMFYLILKSKSVWPAVFLHFLDNFVSQLLLDQSFGGPLSPYLVGETGIISLLMMIIVAVIVINMYNNQSKVKTSIYYKKAA</sequence>
<feature type="domain" description="CAAX prenyl protease 2/Lysostaphin resistance protein A-like" evidence="3">
    <location>
        <begin position="2"/>
        <end position="66"/>
    </location>
</feature>
<feature type="transmembrane region" description="Helical" evidence="2">
    <location>
        <begin position="7"/>
        <end position="25"/>
    </location>
</feature>
<keyword evidence="2" id="KW-0472">Membrane</keyword>
<proteinExistence type="inferred from homology"/>
<accession>A0ABV0ETV9</accession>
<comment type="caution">
    <text evidence="4">The sequence shown here is derived from an EMBL/GenBank/DDBJ whole genome shotgun (WGS) entry which is preliminary data.</text>
</comment>
<evidence type="ECO:0000313" key="5">
    <source>
        <dbReference type="Proteomes" id="UP000664357"/>
    </source>
</evidence>